<name>A0A1X6NBB0_9APHY</name>
<dbReference type="InterPro" id="IPR002777">
    <property type="entry name" value="PFD_beta-like"/>
</dbReference>
<comment type="similarity">
    <text evidence="1">Belongs to the prefoldin subunit beta family.</text>
</comment>
<evidence type="ECO:0000256" key="2">
    <source>
        <dbReference type="ARBA" id="ARBA00023186"/>
    </source>
</evidence>
<accession>A0A1X6NBB0</accession>
<proteinExistence type="inferred from homology"/>
<keyword evidence="6" id="KW-1185">Reference proteome</keyword>
<evidence type="ECO:0008006" key="7">
    <source>
        <dbReference type="Google" id="ProtNLM"/>
    </source>
</evidence>
<evidence type="ECO:0000313" key="6">
    <source>
        <dbReference type="Proteomes" id="UP000194127"/>
    </source>
</evidence>
<evidence type="ECO:0000256" key="3">
    <source>
        <dbReference type="ARBA" id="ARBA00024667"/>
    </source>
</evidence>
<dbReference type="InterPro" id="IPR016661">
    <property type="entry name" value="PFDN4"/>
</dbReference>
<dbReference type="GO" id="GO:0016272">
    <property type="term" value="C:prefoldin complex"/>
    <property type="evidence" value="ECO:0007669"/>
    <property type="project" value="InterPro"/>
</dbReference>
<dbReference type="EMBL" id="KZ110592">
    <property type="protein sequence ID" value="OSX65928.1"/>
    <property type="molecule type" value="Genomic_DNA"/>
</dbReference>
<sequence>MPYWWNEEEEIRRTTTGKWSRALIAVRWSCDNTTIDVSGETMRMLAQDDENDDTAEVTWEDQQRINTFSKLNTRRQNLEEKMEGLKQEKETLDDLAMEIELADEDQPIMYKVGEAFLHLSHARAMKRLEKDQHRLTDELSKLNERVEDSEKTMKELKVLLYAKFGRAINLDE</sequence>
<dbReference type="InterPro" id="IPR009053">
    <property type="entry name" value="Prefoldin"/>
</dbReference>
<organism evidence="5 6">
    <name type="scientific">Postia placenta MAD-698-R-SB12</name>
    <dbReference type="NCBI Taxonomy" id="670580"/>
    <lineage>
        <taxon>Eukaryota</taxon>
        <taxon>Fungi</taxon>
        <taxon>Dikarya</taxon>
        <taxon>Basidiomycota</taxon>
        <taxon>Agaricomycotina</taxon>
        <taxon>Agaricomycetes</taxon>
        <taxon>Polyporales</taxon>
        <taxon>Adustoporiaceae</taxon>
        <taxon>Rhodonia</taxon>
    </lineage>
</organism>
<dbReference type="STRING" id="670580.A0A1X6NBB0"/>
<evidence type="ECO:0000313" key="5">
    <source>
        <dbReference type="EMBL" id="OSX65928.1"/>
    </source>
</evidence>
<gene>
    <name evidence="5" type="ORF">POSPLADRAFT_1052597</name>
</gene>
<feature type="coiled-coil region" evidence="4">
    <location>
        <begin position="68"/>
        <end position="159"/>
    </location>
</feature>
<dbReference type="AlphaFoldDB" id="A0A1X6NBB0"/>
<dbReference type="GO" id="GO:0006457">
    <property type="term" value="P:protein folding"/>
    <property type="evidence" value="ECO:0007669"/>
    <property type="project" value="InterPro"/>
</dbReference>
<dbReference type="FunFam" id="1.10.287.370:FF:000005">
    <property type="entry name" value="Prefoldin subunit 4"/>
    <property type="match status" value="1"/>
</dbReference>
<evidence type="ECO:0000256" key="4">
    <source>
        <dbReference type="SAM" id="Coils"/>
    </source>
</evidence>
<keyword evidence="4" id="KW-0175">Coiled coil</keyword>
<protein>
    <recommendedName>
        <fullName evidence="7">Prefoldin subunit 4</fullName>
    </recommendedName>
</protein>
<dbReference type="Gene3D" id="1.10.287.370">
    <property type="match status" value="1"/>
</dbReference>
<dbReference type="Proteomes" id="UP000194127">
    <property type="component" value="Unassembled WGS sequence"/>
</dbReference>
<evidence type="ECO:0000256" key="1">
    <source>
        <dbReference type="ARBA" id="ARBA00008045"/>
    </source>
</evidence>
<dbReference type="OrthoDB" id="10250441at2759"/>
<reference evidence="5 6" key="1">
    <citation type="submission" date="2017-04" db="EMBL/GenBank/DDBJ databases">
        <title>Genome Sequence of the Model Brown-Rot Fungus Postia placenta SB12.</title>
        <authorList>
            <consortium name="DOE Joint Genome Institute"/>
            <person name="Gaskell J."/>
            <person name="Kersten P."/>
            <person name="Larrondo L.F."/>
            <person name="Canessa P."/>
            <person name="Martinez D."/>
            <person name="Hibbett D."/>
            <person name="Schmoll M."/>
            <person name="Kubicek C.P."/>
            <person name="Martinez A.T."/>
            <person name="Yadav J."/>
            <person name="Master E."/>
            <person name="Magnuson J.K."/>
            <person name="James T."/>
            <person name="Yaver D."/>
            <person name="Berka R."/>
            <person name="Labutti K."/>
            <person name="Lipzen A."/>
            <person name="Aerts A."/>
            <person name="Barry K."/>
            <person name="Henrissat B."/>
            <person name="Blanchette R."/>
            <person name="Grigoriev I."/>
            <person name="Cullen D."/>
        </authorList>
    </citation>
    <scope>NUCLEOTIDE SEQUENCE [LARGE SCALE GENOMIC DNA]</scope>
    <source>
        <strain evidence="5 6">MAD-698-R-SB12</strain>
    </source>
</reference>
<dbReference type="GO" id="GO:0051082">
    <property type="term" value="F:unfolded protein binding"/>
    <property type="evidence" value="ECO:0007669"/>
    <property type="project" value="InterPro"/>
</dbReference>
<dbReference type="GO" id="GO:0005737">
    <property type="term" value="C:cytoplasm"/>
    <property type="evidence" value="ECO:0007669"/>
    <property type="project" value="UniProtKB-ARBA"/>
</dbReference>
<comment type="function">
    <text evidence="3">Binds specifically to cytosolic chaperonin (c-CPN) and transfers target proteins to it. Binds to nascent polypeptide chain and promotes folding in an environment in which there are many competing pathways for nonnative proteins.</text>
</comment>
<dbReference type="PANTHER" id="PTHR21100:SF9">
    <property type="entry name" value="PREFOLDIN SUBUNIT 4"/>
    <property type="match status" value="1"/>
</dbReference>
<dbReference type="CDD" id="cd23165">
    <property type="entry name" value="Prefoldin_4"/>
    <property type="match status" value="1"/>
</dbReference>
<dbReference type="PANTHER" id="PTHR21100">
    <property type="entry name" value="PREFOLDIN SUBUNIT 4"/>
    <property type="match status" value="1"/>
</dbReference>
<dbReference type="SUPFAM" id="SSF46579">
    <property type="entry name" value="Prefoldin"/>
    <property type="match status" value="1"/>
</dbReference>
<dbReference type="GeneID" id="36325235"/>
<keyword evidence="2" id="KW-0143">Chaperone</keyword>
<dbReference type="RefSeq" id="XP_024342722.1">
    <property type="nucleotide sequence ID" value="XM_024480285.1"/>
</dbReference>
<dbReference type="Pfam" id="PF01920">
    <property type="entry name" value="Prefoldin_2"/>
    <property type="match status" value="1"/>
</dbReference>